<evidence type="ECO:0008006" key="2">
    <source>
        <dbReference type="Google" id="ProtNLM"/>
    </source>
</evidence>
<evidence type="ECO:0000313" key="1">
    <source>
        <dbReference type="EMBL" id="KKL52770.1"/>
    </source>
</evidence>
<dbReference type="EMBL" id="LAZR01031775">
    <property type="protein sequence ID" value="KKL52770.1"/>
    <property type="molecule type" value="Genomic_DNA"/>
</dbReference>
<name>A0A0F9F6C8_9ZZZZ</name>
<dbReference type="Gene3D" id="3.40.1440.10">
    <property type="entry name" value="GIY-YIG endonuclease"/>
    <property type="match status" value="1"/>
</dbReference>
<dbReference type="SUPFAM" id="SSF82771">
    <property type="entry name" value="GIY-YIG endonuclease"/>
    <property type="match status" value="1"/>
</dbReference>
<dbReference type="AlphaFoldDB" id="A0A0F9F6C8"/>
<protein>
    <recommendedName>
        <fullName evidence="2">GIY-YIG domain-containing protein</fullName>
    </recommendedName>
</protein>
<feature type="non-terminal residue" evidence="1">
    <location>
        <position position="66"/>
    </location>
</feature>
<proteinExistence type="predicted"/>
<organism evidence="1">
    <name type="scientific">marine sediment metagenome</name>
    <dbReference type="NCBI Taxonomy" id="412755"/>
    <lineage>
        <taxon>unclassified sequences</taxon>
        <taxon>metagenomes</taxon>
        <taxon>ecological metagenomes</taxon>
    </lineage>
</organism>
<sequence length="66" mass="7615">MEILEDKVLLWLGSAQFVKAKPGVYVLYDKNLDAIYIGESENLQKEFAKYVDTNFENDACKQKTHT</sequence>
<reference evidence="1" key="1">
    <citation type="journal article" date="2015" name="Nature">
        <title>Complex archaea that bridge the gap between prokaryotes and eukaryotes.</title>
        <authorList>
            <person name="Spang A."/>
            <person name="Saw J.H."/>
            <person name="Jorgensen S.L."/>
            <person name="Zaremba-Niedzwiedzka K."/>
            <person name="Martijn J."/>
            <person name="Lind A.E."/>
            <person name="van Eijk R."/>
            <person name="Schleper C."/>
            <person name="Guy L."/>
            <person name="Ettema T.J."/>
        </authorList>
    </citation>
    <scope>NUCLEOTIDE SEQUENCE</scope>
</reference>
<gene>
    <name evidence="1" type="ORF">LCGC14_2282150</name>
</gene>
<accession>A0A0F9F6C8</accession>
<dbReference type="InterPro" id="IPR035901">
    <property type="entry name" value="GIY-YIG_endonuc_sf"/>
</dbReference>
<comment type="caution">
    <text evidence="1">The sequence shown here is derived from an EMBL/GenBank/DDBJ whole genome shotgun (WGS) entry which is preliminary data.</text>
</comment>